<evidence type="ECO:0000256" key="2">
    <source>
        <dbReference type="SAM" id="SignalP"/>
    </source>
</evidence>
<protein>
    <submittedName>
        <fullName evidence="3">Uncharacterized protein</fullName>
    </submittedName>
</protein>
<dbReference type="AlphaFoldDB" id="A0AA38UIX9"/>
<name>A0AA38UIX9_9AGAR</name>
<dbReference type="EMBL" id="MU805986">
    <property type="protein sequence ID" value="KAJ3843059.1"/>
    <property type="molecule type" value="Genomic_DNA"/>
</dbReference>
<feature type="region of interest" description="Disordered" evidence="1">
    <location>
        <begin position="23"/>
        <end position="156"/>
    </location>
</feature>
<organism evidence="3 4">
    <name type="scientific">Lentinula raphanica</name>
    <dbReference type="NCBI Taxonomy" id="153919"/>
    <lineage>
        <taxon>Eukaryota</taxon>
        <taxon>Fungi</taxon>
        <taxon>Dikarya</taxon>
        <taxon>Basidiomycota</taxon>
        <taxon>Agaricomycotina</taxon>
        <taxon>Agaricomycetes</taxon>
        <taxon>Agaricomycetidae</taxon>
        <taxon>Agaricales</taxon>
        <taxon>Marasmiineae</taxon>
        <taxon>Omphalotaceae</taxon>
        <taxon>Lentinula</taxon>
    </lineage>
</organism>
<comment type="caution">
    <text evidence="3">The sequence shown here is derived from an EMBL/GenBank/DDBJ whole genome shotgun (WGS) entry which is preliminary data.</text>
</comment>
<evidence type="ECO:0000256" key="1">
    <source>
        <dbReference type="SAM" id="MobiDB-lite"/>
    </source>
</evidence>
<keyword evidence="4" id="KW-1185">Reference proteome</keyword>
<proteinExistence type="predicted"/>
<feature type="compositionally biased region" description="Polar residues" evidence="1">
    <location>
        <begin position="28"/>
        <end position="52"/>
    </location>
</feature>
<keyword evidence="2" id="KW-0732">Signal</keyword>
<gene>
    <name evidence="3" type="ORF">F5878DRAFT_638354</name>
</gene>
<evidence type="ECO:0000313" key="3">
    <source>
        <dbReference type="EMBL" id="KAJ3843059.1"/>
    </source>
</evidence>
<evidence type="ECO:0000313" key="4">
    <source>
        <dbReference type="Proteomes" id="UP001163846"/>
    </source>
</evidence>
<feature type="signal peptide" evidence="2">
    <location>
        <begin position="1"/>
        <end position="22"/>
    </location>
</feature>
<sequence length="156" mass="16816">MFIRNWMTLSVFLATMANGARCLPTPPGSSQDASNQSLEALRQQQTQRQSEALANALAQQRDRASTVLQGLSPLSPPSYDEATAHGGQQPAHGGQQPAQGGQQPAHGGQQHHWAEESGATDPRQDLARQLSGPLWQSNQPKPEGPEQLPKYPGPRQ</sequence>
<dbReference type="Proteomes" id="UP001163846">
    <property type="component" value="Unassembled WGS sequence"/>
</dbReference>
<feature type="compositionally biased region" description="Low complexity" evidence="1">
    <location>
        <begin position="84"/>
        <end position="111"/>
    </location>
</feature>
<reference evidence="3" key="1">
    <citation type="submission" date="2022-08" db="EMBL/GenBank/DDBJ databases">
        <authorList>
            <consortium name="DOE Joint Genome Institute"/>
            <person name="Min B."/>
            <person name="Riley R."/>
            <person name="Sierra-Patev S."/>
            <person name="Naranjo-Ortiz M."/>
            <person name="Looney B."/>
            <person name="Konkel Z."/>
            <person name="Slot J.C."/>
            <person name="Sakamoto Y."/>
            <person name="Steenwyk J.L."/>
            <person name="Rokas A."/>
            <person name="Carro J."/>
            <person name="Camarero S."/>
            <person name="Ferreira P."/>
            <person name="Molpeceres G."/>
            <person name="Ruiz-Duenas F.J."/>
            <person name="Serrano A."/>
            <person name="Henrissat B."/>
            <person name="Drula E."/>
            <person name="Hughes K.W."/>
            <person name="Mata J.L."/>
            <person name="Ishikawa N.K."/>
            <person name="Vargas-Isla R."/>
            <person name="Ushijima S."/>
            <person name="Smith C.A."/>
            <person name="Ahrendt S."/>
            <person name="Andreopoulos W."/>
            <person name="He G."/>
            <person name="Labutti K."/>
            <person name="Lipzen A."/>
            <person name="Ng V."/>
            <person name="Sandor L."/>
            <person name="Barry K."/>
            <person name="Martinez A.T."/>
            <person name="Xiao Y."/>
            <person name="Gibbons J.G."/>
            <person name="Terashima K."/>
            <person name="Hibbett D.S."/>
            <person name="Grigoriev I.V."/>
        </authorList>
    </citation>
    <scope>NUCLEOTIDE SEQUENCE</scope>
    <source>
        <strain evidence="3">TFB9207</strain>
    </source>
</reference>
<feature type="chain" id="PRO_5041350214" evidence="2">
    <location>
        <begin position="23"/>
        <end position="156"/>
    </location>
</feature>
<accession>A0AA38UIX9</accession>